<organism evidence="8 9">
    <name type="scientific">Blepharisma stoltei</name>
    <dbReference type="NCBI Taxonomy" id="1481888"/>
    <lineage>
        <taxon>Eukaryota</taxon>
        <taxon>Sar</taxon>
        <taxon>Alveolata</taxon>
        <taxon>Ciliophora</taxon>
        <taxon>Postciliodesmatophora</taxon>
        <taxon>Heterotrichea</taxon>
        <taxon>Heterotrichida</taxon>
        <taxon>Blepharismidae</taxon>
        <taxon>Blepharisma</taxon>
    </lineage>
</organism>
<feature type="domain" description="Receptor ligand binding region" evidence="7">
    <location>
        <begin position="365"/>
        <end position="690"/>
    </location>
</feature>
<accession>A0AAU9K234</accession>
<dbReference type="AlphaFoldDB" id="A0AAU9K234"/>
<proteinExistence type="predicted"/>
<feature type="transmembrane region" description="Helical" evidence="5">
    <location>
        <begin position="766"/>
        <end position="787"/>
    </location>
</feature>
<dbReference type="PANTHER" id="PTHR30483">
    <property type="entry name" value="LEUCINE-SPECIFIC-BINDING PROTEIN"/>
    <property type="match status" value="1"/>
</dbReference>
<feature type="signal peptide" evidence="6">
    <location>
        <begin position="1"/>
        <end position="30"/>
    </location>
</feature>
<dbReference type="InterPro" id="IPR001828">
    <property type="entry name" value="ANF_lig-bd_rcpt"/>
</dbReference>
<name>A0AAU9K234_9CILI</name>
<evidence type="ECO:0000256" key="1">
    <source>
        <dbReference type="ARBA" id="ARBA00004370"/>
    </source>
</evidence>
<keyword evidence="2 5" id="KW-0812">Transmembrane</keyword>
<feature type="chain" id="PRO_5044020959" description="Receptor ligand binding region domain-containing protein" evidence="6">
    <location>
        <begin position="31"/>
        <end position="946"/>
    </location>
</feature>
<protein>
    <recommendedName>
        <fullName evidence="7">Receptor ligand binding region domain-containing protein</fullName>
    </recommendedName>
</protein>
<evidence type="ECO:0000256" key="4">
    <source>
        <dbReference type="ARBA" id="ARBA00023136"/>
    </source>
</evidence>
<keyword evidence="6" id="KW-0732">Signal</keyword>
<dbReference type="Proteomes" id="UP001162131">
    <property type="component" value="Unassembled WGS sequence"/>
</dbReference>
<comment type="subcellular location">
    <subcellularLocation>
        <location evidence="1">Membrane</location>
    </subcellularLocation>
</comment>
<comment type="caution">
    <text evidence="8">The sequence shown here is derived from an EMBL/GenBank/DDBJ whole genome shotgun (WGS) entry which is preliminary data.</text>
</comment>
<dbReference type="Pfam" id="PF01094">
    <property type="entry name" value="ANF_receptor"/>
    <property type="match status" value="1"/>
</dbReference>
<reference evidence="8" key="1">
    <citation type="submission" date="2021-09" db="EMBL/GenBank/DDBJ databases">
        <authorList>
            <consortium name="AG Swart"/>
            <person name="Singh M."/>
            <person name="Singh A."/>
            <person name="Seah K."/>
            <person name="Emmerich C."/>
        </authorList>
    </citation>
    <scope>NUCLEOTIDE SEQUENCE</scope>
    <source>
        <strain evidence="8">ATCC30299</strain>
    </source>
</reference>
<evidence type="ECO:0000256" key="6">
    <source>
        <dbReference type="SAM" id="SignalP"/>
    </source>
</evidence>
<sequence length="946" mass="105944">MKNISKSTFSSYHGLFKLLYLALVALSASSEVLIVYSNSSKSIVSSIIEEMEANISSLEIFSCDFSLLKEEIALHTNLLAIFDITSNLDSQFSISKLCQDNSLIHFLVSDDLLYHNKWTFSLSSSKNSLNQAFTTALNYFNWNAGTAFSNIENYPTSKTILSSYSENIILFPVGSDTSIKDLISREIMKFGSSLFYLFTEKNKSIEIQETLSSSKMLINGTGILLIGESSYESSINGALAIVEKGREAVSSNESYLSVAILELINLLKNSSNINNCLLLLSKTCPDHYCAHDFSLINIQNNQRKLVGTIKKENLVLNSVIEFPGDSFDVPTSQKKVLYISANDGTTNPGMAPTQAVELYKRGLTLAMKDMNDGINTLQNFQLKLNDFDCGASAYNADFNYNCIYKDKNKLGLARIMSLASVIAYGEMATLAKLNNTIPCVGYLNIDPGLSNSTKYPFYTRIIFPSDALYSQGPLLFKVMGWANLAVLYENSSLGIWGNYYFSLAAEKQNLKIVNNLRVIPPNLTRDQIRSYTNVVKEIVDSNVRMVVLILSPPLIDYAAELFYDLGMRKGDVVFFSPNTGWLSSVAAKDDYTYKRIEIGIPVLTLFQSVFVGEKGKKVYDNLYEIYGNTEPASYSCLYYDSAYLIGAALDWTISQGKDYTDPYKLQSAIRSVKFAGCSGTVYIQKNSNNVQISSFTIQSNSYNATTGIVRVFDVGYFTPTSTQLLKIKTPFVYPDGTTNKPTDFRITRTDCPFDDKLRRTFGKGRALAFGICFFVTAVTGIITFIIWKEWWNKEIKELTTKEELSVPDMIAGATIVVEFFQLLSQGPDIRPLNSFLANIGDAVSLDLNSFIKLENGVFWWISTTIIVLCFLWTIFCIEIFLRLDEKFSHVWFFKTLGVIADQSTPILGNLCFIQFISILLDIFVCDHSIGNDFTDSYLSIDCYQFC</sequence>
<evidence type="ECO:0000256" key="2">
    <source>
        <dbReference type="ARBA" id="ARBA00022692"/>
    </source>
</evidence>
<dbReference type="InterPro" id="IPR051010">
    <property type="entry name" value="BCAA_transport"/>
</dbReference>
<evidence type="ECO:0000256" key="3">
    <source>
        <dbReference type="ARBA" id="ARBA00022989"/>
    </source>
</evidence>
<evidence type="ECO:0000259" key="7">
    <source>
        <dbReference type="Pfam" id="PF01094"/>
    </source>
</evidence>
<dbReference type="EMBL" id="CAJZBQ010000053">
    <property type="protein sequence ID" value="CAG9331436.1"/>
    <property type="molecule type" value="Genomic_DNA"/>
</dbReference>
<dbReference type="SUPFAM" id="SSF53822">
    <property type="entry name" value="Periplasmic binding protein-like I"/>
    <property type="match status" value="1"/>
</dbReference>
<evidence type="ECO:0000256" key="5">
    <source>
        <dbReference type="SAM" id="Phobius"/>
    </source>
</evidence>
<gene>
    <name evidence="8" type="ORF">BSTOLATCC_MIC53506</name>
</gene>
<evidence type="ECO:0000313" key="8">
    <source>
        <dbReference type="EMBL" id="CAG9331436.1"/>
    </source>
</evidence>
<dbReference type="Gene3D" id="3.40.50.2300">
    <property type="match status" value="2"/>
</dbReference>
<dbReference type="InterPro" id="IPR028082">
    <property type="entry name" value="Peripla_BP_I"/>
</dbReference>
<dbReference type="PANTHER" id="PTHR30483:SF6">
    <property type="entry name" value="PERIPLASMIC BINDING PROTEIN OF ABC TRANSPORTER FOR NATURAL AMINO ACIDS"/>
    <property type="match status" value="1"/>
</dbReference>
<feature type="transmembrane region" description="Helical" evidence="5">
    <location>
        <begin position="857"/>
        <end position="881"/>
    </location>
</feature>
<keyword evidence="9" id="KW-1185">Reference proteome</keyword>
<dbReference type="GO" id="GO:0016020">
    <property type="term" value="C:membrane"/>
    <property type="evidence" value="ECO:0007669"/>
    <property type="project" value="UniProtKB-SubCell"/>
</dbReference>
<evidence type="ECO:0000313" key="9">
    <source>
        <dbReference type="Proteomes" id="UP001162131"/>
    </source>
</evidence>
<keyword evidence="4 5" id="KW-0472">Membrane</keyword>
<keyword evidence="3 5" id="KW-1133">Transmembrane helix</keyword>